<protein>
    <submittedName>
        <fullName evidence="1">Uncharacterized protein</fullName>
    </submittedName>
</protein>
<accession>A0ABZ0Q7K9</accession>
<reference evidence="1 2" key="1">
    <citation type="submission" date="2023-11" db="EMBL/GenBank/DDBJ databases">
        <title>Plant-associative lifestyle of Vibrio porteresiae and its evolutionary dynamics.</title>
        <authorList>
            <person name="Rameshkumar N."/>
            <person name="Kirti K."/>
        </authorList>
    </citation>
    <scope>NUCLEOTIDE SEQUENCE [LARGE SCALE GENOMIC DNA]</scope>
    <source>
        <strain evidence="1 2">MSSRF30</strain>
    </source>
</reference>
<dbReference type="Proteomes" id="UP001304071">
    <property type="component" value="Chromosome 1"/>
</dbReference>
<evidence type="ECO:0000313" key="2">
    <source>
        <dbReference type="Proteomes" id="UP001304071"/>
    </source>
</evidence>
<proteinExistence type="predicted"/>
<sequence>MNYRHPLKAHMSDPMQQLYKKIILHFISDDQPYLGHRVRINDIASAESLLTKKKQIELNYLFEQYVCLVQHLRNAHQAYDLKLERERKLRLVVAAIYIVLFK</sequence>
<name>A0ABZ0Q7K9_9VIBR</name>
<gene>
    <name evidence="1" type="ORF">R8Z52_09610</name>
</gene>
<evidence type="ECO:0000313" key="1">
    <source>
        <dbReference type="EMBL" id="WPC72394.1"/>
    </source>
</evidence>
<keyword evidence="2" id="KW-1185">Reference proteome</keyword>
<dbReference type="RefSeq" id="WP_261895983.1">
    <property type="nucleotide sequence ID" value="NZ_AP024895.1"/>
</dbReference>
<dbReference type="EMBL" id="CP138203">
    <property type="protein sequence ID" value="WPC72394.1"/>
    <property type="molecule type" value="Genomic_DNA"/>
</dbReference>
<organism evidence="1 2">
    <name type="scientific">Vibrio porteresiae DSM 19223</name>
    <dbReference type="NCBI Taxonomy" id="1123496"/>
    <lineage>
        <taxon>Bacteria</taxon>
        <taxon>Pseudomonadati</taxon>
        <taxon>Pseudomonadota</taxon>
        <taxon>Gammaproteobacteria</taxon>
        <taxon>Vibrionales</taxon>
        <taxon>Vibrionaceae</taxon>
        <taxon>Vibrio</taxon>
    </lineage>
</organism>